<dbReference type="PANTHER" id="PTHR38042:SF1">
    <property type="entry name" value="UROPORPHYRINOGEN-III SYNTHASE, CHLOROPLASTIC"/>
    <property type="match status" value="1"/>
</dbReference>
<dbReference type="GO" id="GO:0004852">
    <property type="term" value="F:uroporphyrinogen-III synthase activity"/>
    <property type="evidence" value="ECO:0007669"/>
    <property type="project" value="UniProtKB-UniRule"/>
</dbReference>
<comment type="similarity">
    <text evidence="2 9">Belongs to the uroporphyrinogen-III synthase family.</text>
</comment>
<dbReference type="AlphaFoldDB" id="A0A9E8RZF7"/>
<reference evidence="11" key="1">
    <citation type="submission" date="2022-09" db="EMBL/GenBank/DDBJ databases">
        <title>Complete Genomes of Fervidibacillus albus and Fervidibacillus halotolerans isolated from tidal flat sediments.</title>
        <authorList>
            <person name="Kwon K.K."/>
            <person name="Yang S.-H."/>
            <person name="Park M.J."/>
            <person name="Oh H.-M."/>
        </authorList>
    </citation>
    <scope>NUCLEOTIDE SEQUENCE</scope>
    <source>
        <strain evidence="11">MEBiC13594</strain>
    </source>
</reference>
<keyword evidence="5 9" id="KW-0627">Porphyrin biosynthesis</keyword>
<dbReference type="GO" id="GO:0006780">
    <property type="term" value="P:uroporphyrinogen III biosynthetic process"/>
    <property type="evidence" value="ECO:0007669"/>
    <property type="project" value="UniProtKB-UniRule"/>
</dbReference>
<evidence type="ECO:0000256" key="5">
    <source>
        <dbReference type="ARBA" id="ARBA00023244"/>
    </source>
</evidence>
<dbReference type="EMBL" id="CP106877">
    <property type="protein sequence ID" value="WAA11597.1"/>
    <property type="molecule type" value="Genomic_DNA"/>
</dbReference>
<keyword evidence="4 9" id="KW-0456">Lyase</keyword>
<dbReference type="KEGG" id="fhl:OE105_08140"/>
<dbReference type="EC" id="4.2.1.75" evidence="3 9"/>
<name>A0A9E8RZF7_9BACI</name>
<dbReference type="InterPro" id="IPR039793">
    <property type="entry name" value="UROS/Hem4"/>
</dbReference>
<evidence type="ECO:0000313" key="12">
    <source>
        <dbReference type="Proteomes" id="UP001164726"/>
    </source>
</evidence>
<gene>
    <name evidence="11" type="ORF">OE105_08140</name>
</gene>
<dbReference type="Proteomes" id="UP001164726">
    <property type="component" value="Chromosome"/>
</dbReference>
<sequence>MAIRKGTLEGKNCLIMRDPSQANSLIEGLKNYGANPILVPLISFRKRELTKREQMYLQQLSKYDWLVFTSQNGVKFFLEYVEKHHLSIPKQINVAAVGKKTSKYLEERGIRVDFIPKHFTGKTLAEDMKTFIRQGMKICVIKGNLAKSIVRDELNQLGAFVDELIIYETVFPEENRKGLLEKMSQLDDGVLIFTSPSTVEHFWNILSENGKLEQIHGKWIASIGPVTKEALESYGMPVHICPDEFTIEGLIREIHAFFNKK</sequence>
<feature type="domain" description="Tetrapyrrole biosynthesis uroporphyrinogen III synthase" evidence="10">
    <location>
        <begin position="25"/>
        <end position="251"/>
    </location>
</feature>
<dbReference type="RefSeq" id="WP_275419708.1">
    <property type="nucleotide sequence ID" value="NZ_CP106877.1"/>
</dbReference>
<evidence type="ECO:0000256" key="6">
    <source>
        <dbReference type="ARBA" id="ARBA00037589"/>
    </source>
</evidence>
<evidence type="ECO:0000313" key="11">
    <source>
        <dbReference type="EMBL" id="WAA11597.1"/>
    </source>
</evidence>
<keyword evidence="12" id="KW-1185">Reference proteome</keyword>
<evidence type="ECO:0000256" key="1">
    <source>
        <dbReference type="ARBA" id="ARBA00004772"/>
    </source>
</evidence>
<accession>A0A9E8RZF7</accession>
<proteinExistence type="inferred from homology"/>
<dbReference type="SUPFAM" id="SSF69618">
    <property type="entry name" value="HemD-like"/>
    <property type="match status" value="1"/>
</dbReference>
<evidence type="ECO:0000256" key="9">
    <source>
        <dbReference type="RuleBase" id="RU366031"/>
    </source>
</evidence>
<comment type="pathway">
    <text evidence="1 9">Porphyrin-containing compound metabolism; protoporphyrin-IX biosynthesis; coproporphyrinogen-III from 5-aminolevulinate: step 3/4.</text>
</comment>
<dbReference type="CDD" id="cd06578">
    <property type="entry name" value="HemD"/>
    <property type="match status" value="1"/>
</dbReference>
<organism evidence="11 12">
    <name type="scientific">Fervidibacillus halotolerans</name>
    <dbReference type="NCBI Taxonomy" id="2980027"/>
    <lineage>
        <taxon>Bacteria</taxon>
        <taxon>Bacillati</taxon>
        <taxon>Bacillota</taxon>
        <taxon>Bacilli</taxon>
        <taxon>Bacillales</taxon>
        <taxon>Bacillaceae</taxon>
        <taxon>Fervidibacillus</taxon>
    </lineage>
</organism>
<protein>
    <recommendedName>
        <fullName evidence="7 9">Uroporphyrinogen-III synthase</fullName>
        <ecNumber evidence="3 9">4.2.1.75</ecNumber>
    </recommendedName>
</protein>
<dbReference type="InterPro" id="IPR003754">
    <property type="entry name" value="4pyrrol_synth_uPrphyn_synth"/>
</dbReference>
<dbReference type="Pfam" id="PF02602">
    <property type="entry name" value="HEM4"/>
    <property type="match status" value="1"/>
</dbReference>
<dbReference type="InterPro" id="IPR036108">
    <property type="entry name" value="4pyrrol_syn_uPrphyn_synt_sf"/>
</dbReference>
<evidence type="ECO:0000256" key="3">
    <source>
        <dbReference type="ARBA" id="ARBA00013109"/>
    </source>
</evidence>
<evidence type="ECO:0000256" key="7">
    <source>
        <dbReference type="ARBA" id="ARBA00040167"/>
    </source>
</evidence>
<dbReference type="Gene3D" id="3.40.50.10090">
    <property type="match status" value="2"/>
</dbReference>
<comment type="function">
    <text evidence="6 9">Catalyzes cyclization of the linear tetrapyrrole, hydroxymethylbilane, to the macrocyclic uroporphyrinogen III.</text>
</comment>
<dbReference type="PANTHER" id="PTHR38042">
    <property type="entry name" value="UROPORPHYRINOGEN-III SYNTHASE, CHLOROPLASTIC"/>
    <property type="match status" value="1"/>
</dbReference>
<evidence type="ECO:0000256" key="4">
    <source>
        <dbReference type="ARBA" id="ARBA00023239"/>
    </source>
</evidence>
<dbReference type="GO" id="GO:0006782">
    <property type="term" value="P:protoporphyrinogen IX biosynthetic process"/>
    <property type="evidence" value="ECO:0007669"/>
    <property type="project" value="UniProtKB-UniRule"/>
</dbReference>
<comment type="catalytic activity">
    <reaction evidence="8 9">
        <text>hydroxymethylbilane = uroporphyrinogen III + H2O</text>
        <dbReference type="Rhea" id="RHEA:18965"/>
        <dbReference type="ChEBI" id="CHEBI:15377"/>
        <dbReference type="ChEBI" id="CHEBI:57308"/>
        <dbReference type="ChEBI" id="CHEBI:57845"/>
        <dbReference type="EC" id="4.2.1.75"/>
    </reaction>
</comment>
<evidence type="ECO:0000259" key="10">
    <source>
        <dbReference type="Pfam" id="PF02602"/>
    </source>
</evidence>
<evidence type="ECO:0000256" key="2">
    <source>
        <dbReference type="ARBA" id="ARBA00008133"/>
    </source>
</evidence>
<evidence type="ECO:0000256" key="8">
    <source>
        <dbReference type="ARBA" id="ARBA00048617"/>
    </source>
</evidence>